<proteinExistence type="predicted"/>
<accession>T2JPH7</accession>
<organism evidence="2 3">
    <name type="scientific">Crocosphaera watsonii WH 0402</name>
    <dbReference type="NCBI Taxonomy" id="1284629"/>
    <lineage>
        <taxon>Bacteria</taxon>
        <taxon>Bacillati</taxon>
        <taxon>Cyanobacteriota</taxon>
        <taxon>Cyanophyceae</taxon>
        <taxon>Oscillatoriophycideae</taxon>
        <taxon>Chroococcales</taxon>
        <taxon>Aphanothecaceae</taxon>
        <taxon>Crocosphaera</taxon>
    </lineage>
</organism>
<dbReference type="SUPFAM" id="SSF51735">
    <property type="entry name" value="NAD(P)-binding Rossmann-fold domains"/>
    <property type="match status" value="1"/>
</dbReference>
<reference evidence="2 3" key="1">
    <citation type="submission" date="2013-01" db="EMBL/GenBank/DDBJ databases">
        <authorList>
            <person name="Bench S."/>
        </authorList>
    </citation>
    <scope>NUCLEOTIDE SEQUENCE [LARGE SCALE GENOMIC DNA]</scope>
    <source>
        <strain evidence="2 3">WH 0402</strain>
    </source>
</reference>
<evidence type="ECO:0000313" key="3">
    <source>
        <dbReference type="Proteomes" id="UP000018130"/>
    </source>
</evidence>
<dbReference type="PANTHER" id="PTHR15020">
    <property type="entry name" value="FLAVIN REDUCTASE-RELATED"/>
    <property type="match status" value="1"/>
</dbReference>
<name>T2JPH7_CROWT</name>
<dbReference type="Proteomes" id="UP000018130">
    <property type="component" value="Unassembled WGS sequence"/>
</dbReference>
<gene>
    <name evidence="2" type="ORF">CWATWH0402_3772</name>
</gene>
<feature type="domain" description="NAD(P)-binding" evidence="1">
    <location>
        <begin position="2"/>
        <end position="70"/>
    </location>
</feature>
<evidence type="ECO:0000313" key="2">
    <source>
        <dbReference type="EMBL" id="CCQ66954.1"/>
    </source>
</evidence>
<protein>
    <recommendedName>
        <fullName evidence="1">NAD(P)-binding domain-containing protein</fullName>
    </recommendedName>
</protein>
<dbReference type="InterPro" id="IPR016040">
    <property type="entry name" value="NAD(P)-bd_dom"/>
</dbReference>
<dbReference type="PANTHER" id="PTHR15020:SF50">
    <property type="entry name" value="UPF0659 PROTEIN YMR090W"/>
    <property type="match status" value="1"/>
</dbReference>
<dbReference type="InterPro" id="IPR036291">
    <property type="entry name" value="NAD(P)-bd_dom_sf"/>
</dbReference>
<evidence type="ECO:0000259" key="1">
    <source>
        <dbReference type="Pfam" id="PF13460"/>
    </source>
</evidence>
<comment type="caution">
    <text evidence="2">The sequence shown here is derived from an EMBL/GenBank/DDBJ whole genome shotgun (WGS) entry which is preliminary data.</text>
</comment>
<dbReference type="Pfam" id="PF13460">
    <property type="entry name" value="NAD_binding_10"/>
    <property type="match status" value="1"/>
</dbReference>
<dbReference type="Gene3D" id="3.40.50.720">
    <property type="entry name" value="NAD(P)-binding Rossmann-like Domain"/>
    <property type="match status" value="1"/>
</dbReference>
<sequence>MNEQLGGILTWKLKGEDVLRQSGLNYTIIRPCALTEKPGDKALFFEQGDNLKGQVSRDAIADLCLQLLQYPSACQKTFEVCEQEKPYQGQIKEAIAALKTD</sequence>
<reference evidence="2 3" key="2">
    <citation type="submission" date="2013-09" db="EMBL/GenBank/DDBJ databases">
        <title>Whole genome comparison of six Crocosphaera watsonii strains with differing phenotypes.</title>
        <authorList>
            <person name="Bench S.R."/>
            <person name="Heller P."/>
            <person name="Frank I."/>
            <person name="Arciniega M."/>
            <person name="Shilova I.N."/>
            <person name="Zehr J.P."/>
        </authorList>
    </citation>
    <scope>NUCLEOTIDE SEQUENCE [LARGE SCALE GENOMIC DNA]</scope>
    <source>
        <strain evidence="2 3">WH 0402</strain>
    </source>
</reference>
<dbReference type="AlphaFoldDB" id="T2JPH7"/>
<dbReference type="EMBL" id="CAQN01000512">
    <property type="protein sequence ID" value="CCQ66954.1"/>
    <property type="molecule type" value="Genomic_DNA"/>
</dbReference>